<evidence type="ECO:0000313" key="3">
    <source>
        <dbReference type="EMBL" id="SHI84271.1"/>
    </source>
</evidence>
<dbReference type="PROSITE" id="PS51099">
    <property type="entry name" value="PTS_EIIB_TYPE_2"/>
    <property type="match status" value="1"/>
</dbReference>
<dbReference type="EMBL" id="FQZV01000008">
    <property type="protein sequence ID" value="SHI84271.1"/>
    <property type="molecule type" value="Genomic_DNA"/>
</dbReference>
<dbReference type="RefSeq" id="WP_110940013.1">
    <property type="nucleotide sequence ID" value="NZ_FQZV01000008.1"/>
</dbReference>
<dbReference type="InterPro" id="IPR036095">
    <property type="entry name" value="PTS_EIIB-like_sf"/>
</dbReference>
<evidence type="ECO:0000256" key="1">
    <source>
        <dbReference type="ARBA" id="ARBA00022679"/>
    </source>
</evidence>
<dbReference type="Pfam" id="PF02302">
    <property type="entry name" value="PTS_IIB"/>
    <property type="match status" value="1"/>
</dbReference>
<proteinExistence type="predicted"/>
<evidence type="ECO:0000313" key="4">
    <source>
        <dbReference type="Proteomes" id="UP000184536"/>
    </source>
</evidence>
<dbReference type="AlphaFoldDB" id="A0A1M6EFQ3"/>
<dbReference type="CDD" id="cd05563">
    <property type="entry name" value="PTS_IIB_ascorbate"/>
    <property type="match status" value="1"/>
</dbReference>
<protein>
    <submittedName>
        <fullName evidence="3">PTS system, ascorbate-specific IIB component</fullName>
    </submittedName>
</protein>
<dbReference type="InterPro" id="IPR003501">
    <property type="entry name" value="PTS_EIIB_2/3"/>
</dbReference>
<dbReference type="OrthoDB" id="6603449at2"/>
<reference evidence="4" key="1">
    <citation type="submission" date="2016-11" db="EMBL/GenBank/DDBJ databases">
        <authorList>
            <person name="Varghese N."/>
            <person name="Submissions S."/>
        </authorList>
    </citation>
    <scope>NUCLEOTIDE SEQUENCE [LARGE SCALE GENOMIC DNA]</scope>
    <source>
        <strain evidence="4">DSM 17957</strain>
    </source>
</reference>
<dbReference type="GO" id="GO:0008982">
    <property type="term" value="F:protein-N(PI)-phosphohistidine-sugar phosphotransferase activity"/>
    <property type="evidence" value="ECO:0007669"/>
    <property type="project" value="InterPro"/>
</dbReference>
<sequence>MAIKKIQCVCGSGLGSSFLVEMNVKKVLNKLGVTDITVEHSAATDAYKGSADLFICGRDMYDVLSKFGPCITLNNIISLPELQEKLGAFLAEKGVIK</sequence>
<feature type="domain" description="PTS EIIB type-2" evidence="2">
    <location>
        <begin position="4"/>
        <end position="94"/>
    </location>
</feature>
<name>A0A1M6EFQ3_9FIRM</name>
<gene>
    <name evidence="3" type="ORF">SAMN02745975_00731</name>
</gene>
<dbReference type="SUPFAM" id="SSF52794">
    <property type="entry name" value="PTS system IIB component-like"/>
    <property type="match status" value="1"/>
</dbReference>
<dbReference type="Proteomes" id="UP000184536">
    <property type="component" value="Unassembled WGS sequence"/>
</dbReference>
<accession>A0A1M6EFQ3</accession>
<evidence type="ECO:0000259" key="2">
    <source>
        <dbReference type="PROSITE" id="PS51099"/>
    </source>
</evidence>
<dbReference type="InterPro" id="IPR013011">
    <property type="entry name" value="PTS_EIIB_2"/>
</dbReference>
<organism evidence="3 4">
    <name type="scientific">Geosporobacter subterraneus DSM 17957</name>
    <dbReference type="NCBI Taxonomy" id="1121919"/>
    <lineage>
        <taxon>Bacteria</taxon>
        <taxon>Bacillati</taxon>
        <taxon>Bacillota</taxon>
        <taxon>Clostridia</taxon>
        <taxon>Peptostreptococcales</taxon>
        <taxon>Thermotaleaceae</taxon>
        <taxon>Geosporobacter</taxon>
    </lineage>
</organism>
<dbReference type="STRING" id="1121919.SAMN02745975_00731"/>
<dbReference type="Gene3D" id="3.40.50.2300">
    <property type="match status" value="1"/>
</dbReference>
<dbReference type="GO" id="GO:0009401">
    <property type="term" value="P:phosphoenolpyruvate-dependent sugar phosphotransferase system"/>
    <property type="evidence" value="ECO:0007669"/>
    <property type="project" value="InterPro"/>
</dbReference>
<keyword evidence="4" id="KW-1185">Reference proteome</keyword>
<keyword evidence="1" id="KW-0808">Transferase</keyword>